<evidence type="ECO:0000256" key="4">
    <source>
        <dbReference type="ARBA" id="ARBA00022679"/>
    </source>
</evidence>
<dbReference type="EMBL" id="VBPB01000278">
    <property type="protein sequence ID" value="TMQ69797.1"/>
    <property type="molecule type" value="Genomic_DNA"/>
</dbReference>
<keyword evidence="2" id="KW-1003">Cell membrane</keyword>
<feature type="transmembrane region" description="Helical" evidence="9">
    <location>
        <begin position="223"/>
        <end position="242"/>
    </location>
</feature>
<sequence>MPRLPASPAASGRGRRPPRTRPWLTRDAAPGIGVGEARVERLVAWALAGVLAIMLLAVALGPHRIGDYSTETDFYGAYADGARLIQHGHLDATRYGVIGPVYEVTLALAGLVVRDLFLAAELISVLGTRLALLAALFLATNPYFVRYGYTASTDALALALQAAALALLLGCMGRRAAAAAGLVAALAFLTRYSAITLLPVGLLAAACGGRPAGPGTSRRAEKLAFAAGFAALVLPWLGFSLAHGAGVGASLHHNLAYEVFARALEPQFKSLWDVIARDPAAVARQMAINVAAHLRDDARILLGPPFAAAALLGGLLAGATGALRRGWPLATAALLGFLAFVPVFYSERYSLALLPFYAVAAAYLFAAPRWALVLGGRVPLKPLLAVIPLALGVLGSWDLQRRVLAQQPVEASACAERLRALARPGDRVIARKPHIAWLAGVGAVPFPFVDRLDSLAAYARAHQARWLFYALPEGESRQGFRYLLDTSAVVPGLTVRQVSGPRPAVLYDTLVALHDARAAALSYPRDARAQRVAGTIELALGQLAAARVHLERAADLAPSDVEALLPLGETLLRLGELRLAGLAYARAETVSPGNVSARVGRGWVSLASGRPQEAAELWRPVIGATTNPATLARMVELYERLGDREAAAAARARLGR</sequence>
<name>A0A538U1M4_UNCEI</name>
<proteinExistence type="predicted"/>
<protein>
    <submittedName>
        <fullName evidence="10">Uncharacterized protein</fullName>
    </submittedName>
</protein>
<dbReference type="SUPFAM" id="SSF48452">
    <property type="entry name" value="TPR-like"/>
    <property type="match status" value="1"/>
</dbReference>
<dbReference type="PANTHER" id="PTHR33908">
    <property type="entry name" value="MANNOSYLTRANSFERASE YKCB-RELATED"/>
    <property type="match status" value="1"/>
</dbReference>
<feature type="transmembrane region" description="Helical" evidence="9">
    <location>
        <begin position="326"/>
        <end position="345"/>
    </location>
</feature>
<evidence type="ECO:0000256" key="2">
    <source>
        <dbReference type="ARBA" id="ARBA00022475"/>
    </source>
</evidence>
<keyword evidence="4" id="KW-0808">Transferase</keyword>
<evidence type="ECO:0000256" key="6">
    <source>
        <dbReference type="ARBA" id="ARBA00022989"/>
    </source>
</evidence>
<evidence type="ECO:0000256" key="9">
    <source>
        <dbReference type="SAM" id="Phobius"/>
    </source>
</evidence>
<dbReference type="InterPro" id="IPR011990">
    <property type="entry name" value="TPR-like_helical_dom_sf"/>
</dbReference>
<comment type="caution">
    <text evidence="10">The sequence shown here is derived from an EMBL/GenBank/DDBJ whole genome shotgun (WGS) entry which is preliminary data.</text>
</comment>
<feature type="region of interest" description="Disordered" evidence="8">
    <location>
        <begin position="1"/>
        <end position="22"/>
    </location>
</feature>
<feature type="transmembrane region" description="Helical" evidence="9">
    <location>
        <begin position="176"/>
        <end position="203"/>
    </location>
</feature>
<evidence type="ECO:0000256" key="3">
    <source>
        <dbReference type="ARBA" id="ARBA00022676"/>
    </source>
</evidence>
<dbReference type="InterPro" id="IPR050297">
    <property type="entry name" value="LipidA_mod_glycosyltrf_83"/>
</dbReference>
<dbReference type="Proteomes" id="UP000319771">
    <property type="component" value="Unassembled WGS sequence"/>
</dbReference>
<evidence type="ECO:0000256" key="1">
    <source>
        <dbReference type="ARBA" id="ARBA00004651"/>
    </source>
</evidence>
<comment type="subcellular location">
    <subcellularLocation>
        <location evidence="1">Cell membrane</location>
        <topology evidence="1">Multi-pass membrane protein</topology>
    </subcellularLocation>
</comment>
<gene>
    <name evidence="10" type="ORF">E6K81_14085</name>
</gene>
<feature type="transmembrane region" description="Helical" evidence="9">
    <location>
        <begin position="300"/>
        <end position="320"/>
    </location>
</feature>
<evidence type="ECO:0000313" key="11">
    <source>
        <dbReference type="Proteomes" id="UP000319771"/>
    </source>
</evidence>
<dbReference type="Gene3D" id="1.25.40.10">
    <property type="entry name" value="Tetratricopeptide repeat domain"/>
    <property type="match status" value="1"/>
</dbReference>
<evidence type="ECO:0000256" key="5">
    <source>
        <dbReference type="ARBA" id="ARBA00022692"/>
    </source>
</evidence>
<keyword evidence="3" id="KW-0328">Glycosyltransferase</keyword>
<feature type="transmembrane region" description="Helical" evidence="9">
    <location>
        <begin position="116"/>
        <end position="139"/>
    </location>
</feature>
<feature type="transmembrane region" description="Helical" evidence="9">
    <location>
        <begin position="42"/>
        <end position="60"/>
    </location>
</feature>
<evidence type="ECO:0000256" key="7">
    <source>
        <dbReference type="ARBA" id="ARBA00023136"/>
    </source>
</evidence>
<accession>A0A538U1M4</accession>
<evidence type="ECO:0000256" key="8">
    <source>
        <dbReference type="SAM" id="MobiDB-lite"/>
    </source>
</evidence>
<feature type="transmembrane region" description="Helical" evidence="9">
    <location>
        <begin position="352"/>
        <end position="372"/>
    </location>
</feature>
<evidence type="ECO:0000313" key="10">
    <source>
        <dbReference type="EMBL" id="TMQ69797.1"/>
    </source>
</evidence>
<feature type="transmembrane region" description="Helical" evidence="9">
    <location>
        <begin position="151"/>
        <end position="169"/>
    </location>
</feature>
<dbReference type="PANTHER" id="PTHR33908:SF11">
    <property type="entry name" value="MEMBRANE PROTEIN"/>
    <property type="match status" value="1"/>
</dbReference>
<dbReference type="GO" id="GO:0005886">
    <property type="term" value="C:plasma membrane"/>
    <property type="evidence" value="ECO:0007669"/>
    <property type="project" value="UniProtKB-SubCell"/>
</dbReference>
<dbReference type="AlphaFoldDB" id="A0A538U1M4"/>
<dbReference type="GO" id="GO:0016763">
    <property type="term" value="F:pentosyltransferase activity"/>
    <property type="evidence" value="ECO:0007669"/>
    <property type="project" value="TreeGrafter"/>
</dbReference>
<keyword evidence="5 9" id="KW-0812">Transmembrane</keyword>
<dbReference type="GO" id="GO:0009103">
    <property type="term" value="P:lipopolysaccharide biosynthetic process"/>
    <property type="evidence" value="ECO:0007669"/>
    <property type="project" value="UniProtKB-ARBA"/>
</dbReference>
<keyword evidence="7 9" id="KW-0472">Membrane</keyword>
<organism evidence="10 11">
    <name type="scientific">Eiseniibacteriota bacterium</name>
    <dbReference type="NCBI Taxonomy" id="2212470"/>
    <lineage>
        <taxon>Bacteria</taxon>
        <taxon>Candidatus Eiseniibacteriota</taxon>
    </lineage>
</organism>
<reference evidence="10 11" key="1">
    <citation type="journal article" date="2019" name="Nat. Microbiol.">
        <title>Mediterranean grassland soil C-N compound turnover is dependent on rainfall and depth, and is mediated by genomically divergent microorganisms.</title>
        <authorList>
            <person name="Diamond S."/>
            <person name="Andeer P.F."/>
            <person name="Li Z."/>
            <person name="Crits-Christoph A."/>
            <person name="Burstein D."/>
            <person name="Anantharaman K."/>
            <person name="Lane K.R."/>
            <person name="Thomas B.C."/>
            <person name="Pan C."/>
            <person name="Northen T.R."/>
            <person name="Banfield J.F."/>
        </authorList>
    </citation>
    <scope>NUCLEOTIDE SEQUENCE [LARGE SCALE GENOMIC DNA]</scope>
    <source>
        <strain evidence="10">WS_11</strain>
    </source>
</reference>
<feature type="compositionally biased region" description="Low complexity" evidence="8">
    <location>
        <begin position="1"/>
        <end position="12"/>
    </location>
</feature>
<keyword evidence="6 9" id="KW-1133">Transmembrane helix</keyword>